<comment type="caution">
    <text evidence="1">The sequence shown here is derived from an EMBL/GenBank/DDBJ whole genome shotgun (WGS) entry which is preliminary data.</text>
</comment>
<keyword evidence="2" id="KW-1185">Reference proteome</keyword>
<dbReference type="STRING" id="1859473.BG261_02800"/>
<evidence type="ECO:0000313" key="2">
    <source>
        <dbReference type="Proteomes" id="UP000178622"/>
    </source>
</evidence>
<evidence type="ECO:0008006" key="3">
    <source>
        <dbReference type="Google" id="ProtNLM"/>
    </source>
</evidence>
<dbReference type="EMBL" id="MKIR01000012">
    <property type="protein sequence ID" value="OFI49525.1"/>
    <property type="molecule type" value="Genomic_DNA"/>
</dbReference>
<reference evidence="2" key="1">
    <citation type="submission" date="2016-09" db="EMBL/GenBank/DDBJ databases">
        <title>Draft genome sequence of a novel species of the family Streptococcaceae isolated from flowers.</title>
        <authorList>
            <person name="Chuah L.-O."/>
            <person name="Yap K.-P."/>
            <person name="Thong K.L."/>
            <person name="Liong M.T."/>
            <person name="Ahmad R."/>
            <person name="Rusul G."/>
        </authorList>
    </citation>
    <scope>NUCLEOTIDE SEQUENCE [LARGE SCALE GENOMIC DNA]</scope>
    <source>
        <strain evidence="2">DF1</strain>
    </source>
</reference>
<evidence type="ECO:0000313" key="1">
    <source>
        <dbReference type="EMBL" id="OFI49525.1"/>
    </source>
</evidence>
<dbReference type="RefSeq" id="WP_070792042.1">
    <property type="nucleotide sequence ID" value="NZ_MKIR01000012.1"/>
</dbReference>
<name>A0A1E8GMQ6_9LACT</name>
<dbReference type="Proteomes" id="UP000178622">
    <property type="component" value="Unassembled WGS sequence"/>
</dbReference>
<dbReference type="OrthoDB" id="1693241at2"/>
<gene>
    <name evidence="1" type="ORF">BG261_02800</name>
</gene>
<dbReference type="AlphaFoldDB" id="A0A1E8GMQ6"/>
<protein>
    <recommendedName>
        <fullName evidence="3">Phage protein</fullName>
    </recommendedName>
</protein>
<organism evidence="1 2">
    <name type="scientific">Floricoccus tropicus</name>
    <dbReference type="NCBI Taxonomy" id="1859473"/>
    <lineage>
        <taxon>Bacteria</taxon>
        <taxon>Bacillati</taxon>
        <taxon>Bacillota</taxon>
        <taxon>Bacilli</taxon>
        <taxon>Lactobacillales</taxon>
        <taxon>Streptococcaceae</taxon>
        <taxon>Floricoccus</taxon>
    </lineage>
</organism>
<proteinExistence type="predicted"/>
<sequence>MIELIINNFLDGHISVPVFLERPKKVPERFVLFEKTSSAKRNHINSATFAFQSYAKSMYDAAVLNEELKQVIESIIESDEIASVKLNSDYNFTDTETKEYRYQAVFDFKY</sequence>
<accession>A0A1E8GMQ6</accession>